<accession>A0A8H3BHW2</accession>
<dbReference type="AlphaFoldDB" id="A0A8H3BHW2"/>
<name>A0A8H3BHW2_9AGAM</name>
<gene>
    <name evidence="4" type="ORF">RDB_LOCUS139717</name>
</gene>
<keyword evidence="1" id="KW-0479">Metal-binding</keyword>
<organism evidence="4 5">
    <name type="scientific">Rhizoctonia solani</name>
    <dbReference type="NCBI Taxonomy" id="456999"/>
    <lineage>
        <taxon>Eukaryota</taxon>
        <taxon>Fungi</taxon>
        <taxon>Dikarya</taxon>
        <taxon>Basidiomycota</taxon>
        <taxon>Agaricomycotina</taxon>
        <taxon>Agaricomycetes</taxon>
        <taxon>Cantharellales</taxon>
        <taxon>Ceratobasidiaceae</taxon>
        <taxon>Rhizoctonia</taxon>
    </lineage>
</organism>
<sequence>MRTSRRTSQQWAPNLRAFNCGSGHMDSTTESHSDECGLMSDVCGGYTNPLLTDFFSGLEQDEYIDNSDSLGLSHAGENPTQDFYSPRFEVLGSAPEDIEFPRADTTLDYGLASHPMTAHYDLGYLSAYNYIHPHTLEPSGLEHGQNTPAAPPCQFPVVNTNVPTYYHESPSFESYHPAPDESSNTHPNNPPTAHVETMAQMNVPLAIRATEDAIKHYVQDLKQQLGKHVNTVICSLCFLEPNRRTHTQNAKPSNLERHLFSHFGVKIFGCFGCLEEFTTRDQAAKHAKGRHSSSRVRKLNSSGF</sequence>
<keyword evidence="1" id="KW-0863">Zinc-finger</keyword>
<dbReference type="EMBL" id="CAJMWW010000192">
    <property type="protein sequence ID" value="CAE6456261.1"/>
    <property type="molecule type" value="Genomic_DNA"/>
</dbReference>
<feature type="domain" description="C2H2-type" evidence="3">
    <location>
        <begin position="268"/>
        <end position="296"/>
    </location>
</feature>
<keyword evidence="1" id="KW-0862">Zinc</keyword>
<comment type="caution">
    <text evidence="4">The sequence shown here is derived from an EMBL/GenBank/DDBJ whole genome shotgun (WGS) entry which is preliminary data.</text>
</comment>
<dbReference type="PROSITE" id="PS50157">
    <property type="entry name" value="ZINC_FINGER_C2H2_2"/>
    <property type="match status" value="1"/>
</dbReference>
<proteinExistence type="predicted"/>
<evidence type="ECO:0000256" key="1">
    <source>
        <dbReference type="PROSITE-ProRule" id="PRU00042"/>
    </source>
</evidence>
<evidence type="ECO:0000313" key="4">
    <source>
        <dbReference type="EMBL" id="CAE6456261.1"/>
    </source>
</evidence>
<dbReference type="PROSITE" id="PS00028">
    <property type="entry name" value="ZINC_FINGER_C2H2_1"/>
    <property type="match status" value="1"/>
</dbReference>
<feature type="region of interest" description="Disordered" evidence="2">
    <location>
        <begin position="168"/>
        <end position="191"/>
    </location>
</feature>
<evidence type="ECO:0000313" key="5">
    <source>
        <dbReference type="Proteomes" id="UP000663841"/>
    </source>
</evidence>
<dbReference type="InterPro" id="IPR013087">
    <property type="entry name" value="Znf_C2H2_type"/>
</dbReference>
<reference evidence="4" key="1">
    <citation type="submission" date="2021-01" db="EMBL/GenBank/DDBJ databases">
        <authorList>
            <person name="Kaushik A."/>
        </authorList>
    </citation>
    <scope>NUCLEOTIDE SEQUENCE</scope>
    <source>
        <strain evidence="4">AG3-T5</strain>
    </source>
</reference>
<dbReference type="GO" id="GO:0008270">
    <property type="term" value="F:zinc ion binding"/>
    <property type="evidence" value="ECO:0007669"/>
    <property type="project" value="UniProtKB-KW"/>
</dbReference>
<protein>
    <recommendedName>
        <fullName evidence="3">C2H2-type domain-containing protein</fullName>
    </recommendedName>
</protein>
<evidence type="ECO:0000259" key="3">
    <source>
        <dbReference type="PROSITE" id="PS50157"/>
    </source>
</evidence>
<dbReference type="Proteomes" id="UP000663841">
    <property type="component" value="Unassembled WGS sequence"/>
</dbReference>
<evidence type="ECO:0000256" key="2">
    <source>
        <dbReference type="SAM" id="MobiDB-lite"/>
    </source>
</evidence>
<feature type="compositionally biased region" description="Basic residues" evidence="2">
    <location>
        <begin position="285"/>
        <end position="298"/>
    </location>
</feature>
<feature type="region of interest" description="Disordered" evidence="2">
    <location>
        <begin position="284"/>
        <end position="304"/>
    </location>
</feature>